<sequence>MHRTFGKIACIKASRPPGSIPELTFERMRLNQSNGIATQLIPDCNVVIDMILAAGSTEKAELAKARLAPFIHFLQSCQSQGITYYLSPFMGLNEMRRSEAALGPSALERFSENHGLTWTDTHPHLKPNLAEVGLVERGYDALSPESQSVLCKTYGPILLMLAVARDTPHLSPLARFRTYLRFYHRIIDVVSVREITIARFVFSVPPPATDPAYETWKNISLNFTGRRDLSQNYPRTFRQLDRTALNGALDLIILDSALLADYKGLDGQRLDTWVVTADLKLAALTDAIHHTDGGTGQTGLFLATQDYRDLGRYWNETQNDMDNLNHKFRPNLKFSGAVQRARTARVVGLAQQGIDGAIRCPGRPLRFSGIQDPDRSDSRPNFLIIPQPLG</sequence>
<proteinExistence type="predicted"/>
<accession>A0A8D6UPA3</accession>
<reference evidence="1" key="1">
    <citation type="submission" date="2021-02" db="EMBL/GenBank/DDBJ databases">
        <authorList>
            <person name="Pothier F. J."/>
        </authorList>
    </citation>
    <scope>NUCLEOTIDE SEQUENCE</scope>
    <source>
        <strain evidence="1">CFBP 1159</strain>
    </source>
</reference>
<dbReference type="Proteomes" id="UP000835243">
    <property type="component" value="Chromosome"/>
</dbReference>
<gene>
    <name evidence="1" type="ORF">CFBP1159_03650</name>
</gene>
<dbReference type="AlphaFoldDB" id="A0A8D6UPA3"/>
<dbReference type="EMBL" id="HG992341">
    <property type="protein sequence ID" value="CAE6698551.1"/>
    <property type="molecule type" value="Genomic_DNA"/>
</dbReference>
<organism evidence="1">
    <name type="scientific">Xanthomonas arboricola pv. corylina</name>
    <dbReference type="NCBI Taxonomy" id="487821"/>
    <lineage>
        <taxon>Bacteria</taxon>
        <taxon>Pseudomonadati</taxon>
        <taxon>Pseudomonadota</taxon>
        <taxon>Gammaproteobacteria</taxon>
        <taxon>Lysobacterales</taxon>
        <taxon>Lysobacteraceae</taxon>
        <taxon>Xanthomonas</taxon>
    </lineage>
</organism>
<evidence type="ECO:0000313" key="1">
    <source>
        <dbReference type="EMBL" id="CAE6698551.1"/>
    </source>
</evidence>
<protein>
    <submittedName>
        <fullName evidence="1">Uncharacterized protein</fullName>
    </submittedName>
</protein>
<name>A0A8D6UPA3_9XANT</name>
<dbReference type="RefSeq" id="WP_144422368.1">
    <property type="nucleotide sequence ID" value="NZ_CP166095.2"/>
</dbReference>
<dbReference type="EMBL" id="HG992341">
    <property type="protein sequence ID" value="CAE6698566.1"/>
    <property type="molecule type" value="Genomic_DNA"/>
</dbReference>